<proteinExistence type="predicted"/>
<dbReference type="Proteomes" id="UP001151760">
    <property type="component" value="Unassembled WGS sequence"/>
</dbReference>
<accession>A0ABQ5ATF4</accession>
<name>A0ABQ5ATF4_9ASTR</name>
<keyword evidence="2" id="KW-1185">Reference proteome</keyword>
<reference evidence="1" key="1">
    <citation type="journal article" date="2022" name="Int. J. Mol. Sci.">
        <title>Draft Genome of Tanacetum Coccineum: Genomic Comparison of Closely Related Tanacetum-Family Plants.</title>
        <authorList>
            <person name="Yamashiro T."/>
            <person name="Shiraishi A."/>
            <person name="Nakayama K."/>
            <person name="Satake H."/>
        </authorList>
    </citation>
    <scope>NUCLEOTIDE SEQUENCE</scope>
</reference>
<gene>
    <name evidence="1" type="ORF">Tco_0839038</name>
</gene>
<protein>
    <submittedName>
        <fullName evidence="1">Uncharacterized protein</fullName>
    </submittedName>
</protein>
<comment type="caution">
    <text evidence="1">The sequence shown here is derived from an EMBL/GenBank/DDBJ whole genome shotgun (WGS) entry which is preliminary data.</text>
</comment>
<evidence type="ECO:0000313" key="2">
    <source>
        <dbReference type="Proteomes" id="UP001151760"/>
    </source>
</evidence>
<dbReference type="EMBL" id="BQNB010012519">
    <property type="protein sequence ID" value="GJT04576.1"/>
    <property type="molecule type" value="Genomic_DNA"/>
</dbReference>
<organism evidence="1 2">
    <name type="scientific">Tanacetum coccineum</name>
    <dbReference type="NCBI Taxonomy" id="301880"/>
    <lineage>
        <taxon>Eukaryota</taxon>
        <taxon>Viridiplantae</taxon>
        <taxon>Streptophyta</taxon>
        <taxon>Embryophyta</taxon>
        <taxon>Tracheophyta</taxon>
        <taxon>Spermatophyta</taxon>
        <taxon>Magnoliopsida</taxon>
        <taxon>eudicotyledons</taxon>
        <taxon>Gunneridae</taxon>
        <taxon>Pentapetalae</taxon>
        <taxon>asterids</taxon>
        <taxon>campanulids</taxon>
        <taxon>Asterales</taxon>
        <taxon>Asteraceae</taxon>
        <taxon>Asteroideae</taxon>
        <taxon>Anthemideae</taxon>
        <taxon>Anthemidinae</taxon>
        <taxon>Tanacetum</taxon>
    </lineage>
</organism>
<sequence>MVKCTGDYVTPPDGAWTEYVSKGVTLLSISSTKHKERPLRVSDQRSTKPVRHNIYPFISAPWVVERYSPGKEIISPKNLLIHSAAPSTGPPSKRLTVQMSARLESGDGGEWDVGSVWCQHLKLMVQERVGSGMLFHLWCGGSGEGPFDIVSIALTGHRLTAIGVSRFELKR</sequence>
<evidence type="ECO:0000313" key="1">
    <source>
        <dbReference type="EMBL" id="GJT04576.1"/>
    </source>
</evidence>
<reference evidence="1" key="2">
    <citation type="submission" date="2022-01" db="EMBL/GenBank/DDBJ databases">
        <authorList>
            <person name="Yamashiro T."/>
            <person name="Shiraishi A."/>
            <person name="Satake H."/>
            <person name="Nakayama K."/>
        </authorList>
    </citation>
    <scope>NUCLEOTIDE SEQUENCE</scope>
</reference>